<evidence type="ECO:0000259" key="1">
    <source>
        <dbReference type="Pfam" id="PF11396"/>
    </source>
</evidence>
<dbReference type="Gene3D" id="3.10.450.360">
    <property type="match status" value="1"/>
</dbReference>
<dbReference type="Pfam" id="PF11396">
    <property type="entry name" value="PepSY_like"/>
    <property type="match status" value="1"/>
</dbReference>
<gene>
    <name evidence="2" type="ORF">ACFSKU_20815</name>
</gene>
<evidence type="ECO:0000313" key="3">
    <source>
        <dbReference type="Proteomes" id="UP001597369"/>
    </source>
</evidence>
<name>A0ABW4X2Y0_9BACT</name>
<dbReference type="InterPro" id="IPR021533">
    <property type="entry name" value="PepSY-like"/>
</dbReference>
<sequence>MFSCNDDDNDVAPNSVPEAVTNALATAFPDATDVEWEMSGENYEADFDVNTVDYKALLTADGSMLMYKHDIAQANLPEAVRTSISQNYNSLQVDDTELLSLSGTTYYQIDFDQEGQDTKVVFTEDGQVQEQLTYWD</sequence>
<comment type="caution">
    <text evidence="2">The sequence shown here is derived from an EMBL/GenBank/DDBJ whole genome shotgun (WGS) entry which is preliminary data.</text>
</comment>
<evidence type="ECO:0000313" key="2">
    <source>
        <dbReference type="EMBL" id="MFD2069338.1"/>
    </source>
</evidence>
<dbReference type="Proteomes" id="UP001597369">
    <property type="component" value="Unassembled WGS sequence"/>
</dbReference>
<dbReference type="EMBL" id="JBHUHV010000059">
    <property type="protein sequence ID" value="MFD2069338.1"/>
    <property type="molecule type" value="Genomic_DNA"/>
</dbReference>
<accession>A0ABW4X2Y0</accession>
<organism evidence="2 3">
    <name type="scientific">Pontibacter silvestris</name>
    <dbReference type="NCBI Taxonomy" id="2305183"/>
    <lineage>
        <taxon>Bacteria</taxon>
        <taxon>Pseudomonadati</taxon>
        <taxon>Bacteroidota</taxon>
        <taxon>Cytophagia</taxon>
        <taxon>Cytophagales</taxon>
        <taxon>Hymenobacteraceae</taxon>
        <taxon>Pontibacter</taxon>
    </lineage>
</organism>
<reference evidence="3" key="1">
    <citation type="journal article" date="2019" name="Int. J. Syst. Evol. Microbiol.">
        <title>The Global Catalogue of Microorganisms (GCM) 10K type strain sequencing project: providing services to taxonomists for standard genome sequencing and annotation.</title>
        <authorList>
            <consortium name="The Broad Institute Genomics Platform"/>
            <consortium name="The Broad Institute Genome Sequencing Center for Infectious Disease"/>
            <person name="Wu L."/>
            <person name="Ma J."/>
        </authorList>
    </citation>
    <scope>NUCLEOTIDE SEQUENCE [LARGE SCALE GENOMIC DNA]</scope>
    <source>
        <strain evidence="3">JCM 16545</strain>
    </source>
</reference>
<keyword evidence="3" id="KW-1185">Reference proteome</keyword>
<feature type="domain" description="Putative beta-lactamase-inhibitor-like PepSY-like" evidence="1">
    <location>
        <begin position="42"/>
        <end position="129"/>
    </location>
</feature>
<proteinExistence type="predicted"/>
<protein>
    <submittedName>
        <fullName evidence="2">PepSY-like domain-containing protein</fullName>
    </submittedName>
</protein>
<dbReference type="SUPFAM" id="SSF160574">
    <property type="entry name" value="BT0923-like"/>
    <property type="match status" value="1"/>
</dbReference>